<dbReference type="SMART" id="SM00332">
    <property type="entry name" value="PP2Cc"/>
    <property type="match status" value="1"/>
</dbReference>
<protein>
    <submittedName>
        <fullName evidence="3">Protein phosphatase 2C domain-containing protein</fullName>
    </submittedName>
</protein>
<keyword evidence="4" id="KW-1185">Reference proteome</keyword>
<keyword evidence="1" id="KW-0812">Transmembrane</keyword>
<evidence type="ECO:0000256" key="1">
    <source>
        <dbReference type="SAM" id="Phobius"/>
    </source>
</evidence>
<dbReference type="Pfam" id="PF13672">
    <property type="entry name" value="PP2C_2"/>
    <property type="match status" value="1"/>
</dbReference>
<dbReference type="InterPro" id="IPR036457">
    <property type="entry name" value="PPM-type-like_dom_sf"/>
</dbReference>
<dbReference type="PANTHER" id="PTHR13832:SF827">
    <property type="entry name" value="PROTEIN PHOSPHATASE 1L"/>
    <property type="match status" value="1"/>
</dbReference>
<feature type="domain" description="PPM-type phosphatase" evidence="2">
    <location>
        <begin position="257"/>
        <end position="540"/>
    </location>
</feature>
<dbReference type="SUPFAM" id="SSF81606">
    <property type="entry name" value="PP2C-like"/>
    <property type="match status" value="1"/>
</dbReference>
<dbReference type="SMART" id="SM00331">
    <property type="entry name" value="PP2C_SIG"/>
    <property type="match status" value="1"/>
</dbReference>
<dbReference type="InterPro" id="IPR001932">
    <property type="entry name" value="PPM-type_phosphatase-like_dom"/>
</dbReference>
<dbReference type="CDD" id="cd00143">
    <property type="entry name" value="PP2Cc"/>
    <property type="match status" value="1"/>
</dbReference>
<keyword evidence="1" id="KW-0472">Membrane</keyword>
<evidence type="ECO:0000313" key="4">
    <source>
        <dbReference type="Proteomes" id="UP001525890"/>
    </source>
</evidence>
<feature type="transmembrane region" description="Helical" evidence="1">
    <location>
        <begin position="595"/>
        <end position="621"/>
    </location>
</feature>
<dbReference type="PANTHER" id="PTHR13832">
    <property type="entry name" value="PROTEIN PHOSPHATASE 2C"/>
    <property type="match status" value="1"/>
</dbReference>
<dbReference type="NCBIfam" id="NF045510">
    <property type="entry name" value="4Cys_prefix_kin"/>
    <property type="match status" value="1"/>
</dbReference>
<proteinExistence type="predicted"/>
<dbReference type="PROSITE" id="PS51746">
    <property type="entry name" value="PPM_2"/>
    <property type="match status" value="1"/>
</dbReference>
<gene>
    <name evidence="3" type="ORF">NG799_12045</name>
</gene>
<dbReference type="RefSeq" id="WP_368006679.1">
    <property type="nucleotide sequence ID" value="NZ_JAMXFF010000016.1"/>
</dbReference>
<name>A0ABT2MQP8_9CYAN</name>
<sequence length="640" mass="70929">MSSSEPLYCPNPTCTQPENPVGNRFCDACQTPLLYRYLWAVGSAAAGYPIGELIGDRYRVVSPQIWLDTQPALAPFVPETLPEAILSYLQLYPHRLHIPEVYGFCPLGEGPNAPNLLLLDNVPVDGNTATLYPGMLELWPQSPPVRQVYWLWQILQLWKPLLELGVASSLLKADNIRVQGSRVWLRELYGDASLITQPDLQDLGYHWLTWAGKVAAPVGDRLQEIGKQMRRPNAEFQAVAPQVNQLLLELTAQLPLRVRVAGVSDSGPNRHHNEDSCYPTLNDIAQIDKPHTHPLLNHLAVVCDGVGGHEGGEVASQLAVQALKLPIQALMREIAEEPGLAMPEVVSEQLEAILRVVNNTIAAQNDKQKRASRQRMGTTLVMTLQLPQKVSTPSGQEFANAHELYVVHIGDSRAYWITPNYCQQLTVDDDVASREVRLGRAPYSQAIRRRDGGALTQALGTREGDLLRPQIQRFVVEEDGLLLLCSDGLSDNDRVEQFWSDCAHDLFSGAISVETAAQWWVDLANEKNGHDNVSVVLSYCRISPEKLVLFDPNQLPPTGLSEDELSDASKALLYEEEDEDPSSGRRRRSKGDRTGLTLAQTIALLVAVTLISAAVGFAAWWQIDAGGLTKLRERIFQQQE</sequence>
<keyword evidence="1" id="KW-1133">Transmembrane helix</keyword>
<dbReference type="Gene3D" id="3.60.40.10">
    <property type="entry name" value="PPM-type phosphatase domain"/>
    <property type="match status" value="1"/>
</dbReference>
<reference evidence="3 4" key="1">
    <citation type="journal article" date="2022" name="Front. Microbiol.">
        <title>High genomic differentiation and limited gene flow indicate recent cryptic speciation within the genus Laspinema (cyanobacteria).</title>
        <authorList>
            <person name="Stanojkovic A."/>
            <person name="Skoupy S."/>
            <person name="Skaloud P."/>
            <person name="Dvorak P."/>
        </authorList>
    </citation>
    <scope>NUCLEOTIDE SEQUENCE [LARGE SCALE GENOMIC DNA]</scope>
    <source>
        <strain evidence="3 4">D2a</strain>
    </source>
</reference>
<dbReference type="InterPro" id="IPR015655">
    <property type="entry name" value="PP2C"/>
</dbReference>
<evidence type="ECO:0000259" key="2">
    <source>
        <dbReference type="PROSITE" id="PS51746"/>
    </source>
</evidence>
<dbReference type="Proteomes" id="UP001525890">
    <property type="component" value="Unassembled WGS sequence"/>
</dbReference>
<comment type="caution">
    <text evidence="3">The sequence shown here is derived from an EMBL/GenBank/DDBJ whole genome shotgun (WGS) entry which is preliminary data.</text>
</comment>
<organism evidence="3 4">
    <name type="scientific">Laspinema palackyanum D2a</name>
    <dbReference type="NCBI Taxonomy" id="2953684"/>
    <lineage>
        <taxon>Bacteria</taxon>
        <taxon>Bacillati</taxon>
        <taxon>Cyanobacteriota</taxon>
        <taxon>Cyanophyceae</taxon>
        <taxon>Oscillatoriophycideae</taxon>
        <taxon>Oscillatoriales</taxon>
        <taxon>Laspinemataceae</taxon>
        <taxon>Laspinema</taxon>
        <taxon>Laspinema palackyanum</taxon>
    </lineage>
</organism>
<evidence type="ECO:0000313" key="3">
    <source>
        <dbReference type="EMBL" id="MCT7967069.1"/>
    </source>
</evidence>
<dbReference type="EMBL" id="JAMXFF010000016">
    <property type="protein sequence ID" value="MCT7967069.1"/>
    <property type="molecule type" value="Genomic_DNA"/>
</dbReference>
<accession>A0ABT2MQP8</accession>